<keyword evidence="1" id="KW-1133">Transmembrane helix</keyword>
<dbReference type="PIRSF" id="PIRSF016789">
    <property type="entry name" value="DUF454"/>
    <property type="match status" value="1"/>
</dbReference>
<keyword evidence="3" id="KW-1185">Reference proteome</keyword>
<sequence length="137" mass="14315">MPIAEAGLRRITFKLLGTGCVGIGIAGAFLPLLPSTIFFIMAAACFAKSSPALEAKILDHPVFGPPVIAWREHGAIQPKAKVIAIMGMIFGYAMFFWSASPALWLAVIVALFMIGSAAYVLSRPSGPKAQTPGASPG</sequence>
<comment type="caution">
    <text evidence="2">The sequence shown here is derived from an EMBL/GenBank/DDBJ whole genome shotgun (WGS) entry which is preliminary data.</text>
</comment>
<feature type="transmembrane region" description="Helical" evidence="1">
    <location>
        <begin position="103"/>
        <end position="121"/>
    </location>
</feature>
<keyword evidence="1" id="KW-0472">Membrane</keyword>
<dbReference type="AlphaFoldDB" id="A0AA36JPP0"/>
<dbReference type="Proteomes" id="UP001178507">
    <property type="component" value="Unassembled WGS sequence"/>
</dbReference>
<organism evidence="2 3">
    <name type="scientific">Effrenium voratum</name>
    <dbReference type="NCBI Taxonomy" id="2562239"/>
    <lineage>
        <taxon>Eukaryota</taxon>
        <taxon>Sar</taxon>
        <taxon>Alveolata</taxon>
        <taxon>Dinophyceae</taxon>
        <taxon>Suessiales</taxon>
        <taxon>Symbiodiniaceae</taxon>
        <taxon>Effrenium</taxon>
    </lineage>
</organism>
<dbReference type="PANTHER" id="PTHR35813:SF1">
    <property type="entry name" value="INNER MEMBRANE PROTEIN YBAN"/>
    <property type="match status" value="1"/>
</dbReference>
<reference evidence="2" key="1">
    <citation type="submission" date="2023-08" db="EMBL/GenBank/DDBJ databases">
        <authorList>
            <person name="Chen Y."/>
            <person name="Shah S."/>
            <person name="Dougan E. K."/>
            <person name="Thang M."/>
            <person name="Chan C."/>
        </authorList>
    </citation>
    <scope>NUCLEOTIDE SEQUENCE</scope>
</reference>
<evidence type="ECO:0000313" key="3">
    <source>
        <dbReference type="Proteomes" id="UP001178507"/>
    </source>
</evidence>
<proteinExistence type="predicted"/>
<dbReference type="GO" id="GO:0005886">
    <property type="term" value="C:plasma membrane"/>
    <property type="evidence" value="ECO:0007669"/>
    <property type="project" value="TreeGrafter"/>
</dbReference>
<evidence type="ECO:0000256" key="1">
    <source>
        <dbReference type="SAM" id="Phobius"/>
    </source>
</evidence>
<name>A0AA36JPP0_9DINO</name>
<dbReference type="Pfam" id="PF04304">
    <property type="entry name" value="DUF454"/>
    <property type="match status" value="1"/>
</dbReference>
<protein>
    <recommendedName>
        <fullName evidence="4">DUF454 domain-containing protein</fullName>
    </recommendedName>
</protein>
<dbReference type="EMBL" id="CAUJNA010003736">
    <property type="protein sequence ID" value="CAJ1408853.1"/>
    <property type="molecule type" value="Genomic_DNA"/>
</dbReference>
<evidence type="ECO:0008006" key="4">
    <source>
        <dbReference type="Google" id="ProtNLM"/>
    </source>
</evidence>
<gene>
    <name evidence="2" type="ORF">EVOR1521_LOCUS30098</name>
</gene>
<feature type="transmembrane region" description="Helical" evidence="1">
    <location>
        <begin position="23"/>
        <end position="47"/>
    </location>
</feature>
<evidence type="ECO:0000313" key="2">
    <source>
        <dbReference type="EMBL" id="CAJ1408853.1"/>
    </source>
</evidence>
<dbReference type="PANTHER" id="PTHR35813">
    <property type="entry name" value="INNER MEMBRANE PROTEIN YBAN"/>
    <property type="match status" value="1"/>
</dbReference>
<keyword evidence="1" id="KW-0812">Transmembrane</keyword>
<dbReference type="InterPro" id="IPR007401">
    <property type="entry name" value="DUF454"/>
</dbReference>
<accession>A0AA36JPP0</accession>